<dbReference type="Proteomes" id="UP001374599">
    <property type="component" value="Unassembled WGS sequence"/>
</dbReference>
<gene>
    <name evidence="1" type="ORF">AN2V17_32290</name>
</gene>
<sequence>MMEKIKIGAIGLGRLGYQHAENIAFKIPGAELIALCDKNEEKLNETVKAWGIPYSYTDYDEMIKNEELDAVVITSPSALHTTQIANALEAGLHVFSEKPLGTSVEECKVAEAAVEKYPDLVFMLGFMRRYDPSYAYAREKIKNGEIGKVVLFRGYSQDPESCIEGAIAYAGHSGGQFIDMAVHDIDLARWMLDSEPKTIHAIGGCYAHEEFGKYKDGDNVSALMQMENDAMVFLFAGRTAPHGYNVETEIVGTKATLRIASVPQKNMVEILDEHGVRRECSQDFLERFEQAYIEEINEFISCIRENRKPEVTVYDGTKTTEIAYQCKQAFETNELIRP</sequence>
<evidence type="ECO:0000313" key="2">
    <source>
        <dbReference type="Proteomes" id="UP001374599"/>
    </source>
</evidence>
<proteinExistence type="predicted"/>
<comment type="caution">
    <text evidence="1">The sequence shown here is derived from an EMBL/GenBank/DDBJ whole genome shotgun (WGS) entry which is preliminary data.</text>
</comment>
<protein>
    <submittedName>
        <fullName evidence="1">Gfo/Idh/MocA family oxidoreductase</fullName>
    </submittedName>
</protein>
<dbReference type="EMBL" id="BTPU01000059">
    <property type="protein sequence ID" value="GMQ63992.1"/>
    <property type="molecule type" value="Genomic_DNA"/>
</dbReference>
<keyword evidence="2" id="KW-1185">Reference proteome</keyword>
<evidence type="ECO:0000313" key="1">
    <source>
        <dbReference type="EMBL" id="GMQ63992.1"/>
    </source>
</evidence>
<name>A0ACB5UM98_9FIRM</name>
<reference evidence="1" key="1">
    <citation type="submission" date="2023-09" db="EMBL/GenBank/DDBJ databases">
        <title>Vallitalea sediminicola and Vallitalea maricola sp. nov., anaerobic bacteria isolated from marine sediment.</title>
        <authorList>
            <person name="Hirano S."/>
            <person name="Maeda A."/>
            <person name="Terahara T."/>
            <person name="Mori K."/>
            <person name="Hamada M."/>
            <person name="Matsumoto R."/>
            <person name="Kobayashi T."/>
        </authorList>
    </citation>
    <scope>NUCLEOTIDE SEQUENCE</scope>
    <source>
        <strain evidence="1">AN17-2</strain>
    </source>
</reference>
<organism evidence="1 2">
    <name type="scientific">Vallitalea maricola</name>
    <dbReference type="NCBI Taxonomy" id="3074433"/>
    <lineage>
        <taxon>Bacteria</taxon>
        <taxon>Bacillati</taxon>
        <taxon>Bacillota</taxon>
        <taxon>Clostridia</taxon>
        <taxon>Lachnospirales</taxon>
        <taxon>Vallitaleaceae</taxon>
        <taxon>Vallitalea</taxon>
    </lineage>
</organism>
<accession>A0ACB5UM98</accession>